<feature type="transmembrane region" description="Helical" evidence="8">
    <location>
        <begin position="14"/>
        <end position="33"/>
    </location>
</feature>
<dbReference type="InterPro" id="IPR035906">
    <property type="entry name" value="MetI-like_sf"/>
</dbReference>
<evidence type="ECO:0000313" key="10">
    <source>
        <dbReference type="EMBL" id="MBE9639042.1"/>
    </source>
</evidence>
<evidence type="ECO:0000259" key="9">
    <source>
        <dbReference type="PROSITE" id="PS50928"/>
    </source>
</evidence>
<dbReference type="PANTHER" id="PTHR43357">
    <property type="entry name" value="INNER MEMBRANE ABC TRANSPORTER PERMEASE PROTEIN YDCV"/>
    <property type="match status" value="1"/>
</dbReference>
<keyword evidence="4" id="KW-0997">Cell inner membrane</keyword>
<evidence type="ECO:0000256" key="8">
    <source>
        <dbReference type="RuleBase" id="RU363032"/>
    </source>
</evidence>
<dbReference type="CDD" id="cd06261">
    <property type="entry name" value="TM_PBP2"/>
    <property type="match status" value="1"/>
</dbReference>
<keyword evidence="3" id="KW-1003">Cell membrane</keyword>
<feature type="transmembrane region" description="Helical" evidence="8">
    <location>
        <begin position="357"/>
        <end position="382"/>
    </location>
</feature>
<feature type="transmembrane region" description="Helical" evidence="8">
    <location>
        <begin position="262"/>
        <end position="285"/>
    </location>
</feature>
<keyword evidence="5 8" id="KW-0812">Transmembrane</keyword>
<dbReference type="SUPFAM" id="SSF161098">
    <property type="entry name" value="MetI-like"/>
    <property type="match status" value="1"/>
</dbReference>
<keyword evidence="2 8" id="KW-0813">Transport</keyword>
<feature type="transmembrane region" description="Helical" evidence="8">
    <location>
        <begin position="311"/>
        <end position="337"/>
    </location>
</feature>
<feature type="transmembrane region" description="Helical" evidence="8">
    <location>
        <begin position="128"/>
        <end position="153"/>
    </location>
</feature>
<feature type="domain" description="ABC transmembrane type-1" evidence="9">
    <location>
        <begin position="191"/>
        <end position="379"/>
    </location>
</feature>
<gene>
    <name evidence="10" type="ORF">IQ782_19490</name>
</gene>
<proteinExistence type="inferred from homology"/>
<comment type="subcellular location">
    <subcellularLocation>
        <location evidence="1">Cell inner membrane</location>
        <topology evidence="1">Multi-pass membrane protein</topology>
    </subcellularLocation>
    <subcellularLocation>
        <location evidence="8">Cell membrane</location>
        <topology evidence="8">Multi-pass membrane protein</topology>
    </subcellularLocation>
</comment>
<comment type="similarity">
    <text evidence="8">Belongs to the binding-protein-dependent transport system permease family.</text>
</comment>
<evidence type="ECO:0000256" key="5">
    <source>
        <dbReference type="ARBA" id="ARBA00022692"/>
    </source>
</evidence>
<feature type="transmembrane region" description="Helical" evidence="8">
    <location>
        <begin position="195"/>
        <end position="214"/>
    </location>
</feature>
<evidence type="ECO:0000256" key="7">
    <source>
        <dbReference type="ARBA" id="ARBA00023136"/>
    </source>
</evidence>
<sequence length="395" mass="42477">MSDVILTPAIKKPLSLTLLVVAAAGGFAGIFIGAANGSVLLGIVLGALVMAGFAFLAMALSKELEKPLRWGLIAVFLVLGFLAGGISGGIVGAIFGWFFGWFTYWIGYGRYRVKLVPYLSSGQVLWHYTFRVICGAIFVFLITPILVVMPLSFNAQDFFTFTPEMLRFDPAGYSLKHYKDFFTNPEWTGAVKNSLIIAPLATIISVSLGTLAAIGLSQSHVPGKRAIMAILISPMIVPLIISATGMYFFYSKINIVGTLWGVVLAHAVLGIPFVIITVTATLVGFDRSLVRAAANMGANPVTTFFKVQMPLILPGVISGALFAFITSFDEVVVVLFIGSAELQTLPWQMFTGLREQLSPTILAAATVLVAISILLLAAVEMLRRRSERLRGMSPG</sequence>
<feature type="transmembrane region" description="Helical" evidence="8">
    <location>
        <begin position="90"/>
        <end position="107"/>
    </location>
</feature>
<dbReference type="Pfam" id="PF00528">
    <property type="entry name" value="BPD_transp_1"/>
    <property type="match status" value="1"/>
</dbReference>
<evidence type="ECO:0000256" key="3">
    <source>
        <dbReference type="ARBA" id="ARBA00022475"/>
    </source>
</evidence>
<protein>
    <submittedName>
        <fullName evidence="10">ABC transporter permease</fullName>
    </submittedName>
</protein>
<dbReference type="InterPro" id="IPR000515">
    <property type="entry name" value="MetI-like"/>
</dbReference>
<evidence type="ECO:0000256" key="1">
    <source>
        <dbReference type="ARBA" id="ARBA00004429"/>
    </source>
</evidence>
<reference evidence="10 11" key="1">
    <citation type="journal article" date="2021" name="Int. J. Syst. Evol. Microbiol.">
        <title>Salipiger mangrovisoli sp. nov., isolated from mangrove soil and the proposal for the reclassification of Paraphaeobacter pallidus as Salipiger pallidus comb. nov.</title>
        <authorList>
            <person name="Du J."/>
            <person name="Liu Y."/>
            <person name="Pei T."/>
            <person name="Deng M.R."/>
            <person name="Zhu H."/>
        </authorList>
    </citation>
    <scope>NUCLEOTIDE SEQUENCE [LARGE SCALE GENOMIC DNA]</scope>
    <source>
        <strain evidence="10 11">6D45A</strain>
    </source>
</reference>
<comment type="caution">
    <text evidence="10">The sequence shown here is derived from an EMBL/GenBank/DDBJ whole genome shotgun (WGS) entry which is preliminary data.</text>
</comment>
<dbReference type="PANTHER" id="PTHR43357:SF4">
    <property type="entry name" value="INNER MEMBRANE ABC TRANSPORTER PERMEASE PROTEIN YDCV"/>
    <property type="match status" value="1"/>
</dbReference>
<keyword evidence="6 8" id="KW-1133">Transmembrane helix</keyword>
<dbReference type="Gene3D" id="1.10.3720.10">
    <property type="entry name" value="MetI-like"/>
    <property type="match status" value="1"/>
</dbReference>
<name>A0ABR9X678_9RHOB</name>
<feature type="transmembrane region" description="Helical" evidence="8">
    <location>
        <begin position="226"/>
        <end position="250"/>
    </location>
</feature>
<keyword evidence="7 8" id="KW-0472">Membrane</keyword>
<dbReference type="Proteomes" id="UP000607796">
    <property type="component" value="Unassembled WGS sequence"/>
</dbReference>
<dbReference type="PROSITE" id="PS50928">
    <property type="entry name" value="ABC_TM1"/>
    <property type="match status" value="1"/>
</dbReference>
<evidence type="ECO:0000256" key="6">
    <source>
        <dbReference type="ARBA" id="ARBA00022989"/>
    </source>
</evidence>
<feature type="transmembrane region" description="Helical" evidence="8">
    <location>
        <begin position="39"/>
        <end position="60"/>
    </location>
</feature>
<dbReference type="EMBL" id="JADFFK010000016">
    <property type="protein sequence ID" value="MBE9639042.1"/>
    <property type="molecule type" value="Genomic_DNA"/>
</dbReference>
<evidence type="ECO:0000256" key="2">
    <source>
        <dbReference type="ARBA" id="ARBA00022448"/>
    </source>
</evidence>
<accession>A0ABR9X678</accession>
<feature type="transmembrane region" description="Helical" evidence="8">
    <location>
        <begin position="67"/>
        <end position="84"/>
    </location>
</feature>
<organism evidence="10 11">
    <name type="scientific">Salipiger mangrovisoli</name>
    <dbReference type="NCBI Taxonomy" id="2865933"/>
    <lineage>
        <taxon>Bacteria</taxon>
        <taxon>Pseudomonadati</taxon>
        <taxon>Pseudomonadota</taxon>
        <taxon>Alphaproteobacteria</taxon>
        <taxon>Rhodobacterales</taxon>
        <taxon>Roseobacteraceae</taxon>
        <taxon>Salipiger</taxon>
    </lineage>
</organism>
<keyword evidence="11" id="KW-1185">Reference proteome</keyword>
<evidence type="ECO:0000256" key="4">
    <source>
        <dbReference type="ARBA" id="ARBA00022519"/>
    </source>
</evidence>
<dbReference type="RefSeq" id="WP_194136335.1">
    <property type="nucleotide sequence ID" value="NZ_JADFFK010000016.1"/>
</dbReference>
<evidence type="ECO:0000313" key="11">
    <source>
        <dbReference type="Proteomes" id="UP000607796"/>
    </source>
</evidence>